<dbReference type="SUPFAM" id="SSF51658">
    <property type="entry name" value="Xylose isomerase-like"/>
    <property type="match status" value="1"/>
</dbReference>
<dbReference type="RefSeq" id="WP_250098619.1">
    <property type="nucleotide sequence ID" value="NZ_JAKRYL010000039.1"/>
</dbReference>
<reference evidence="5" key="1">
    <citation type="submission" date="2022-02" db="EMBL/GenBank/DDBJ databases">
        <title>Halalkalibacter sp. nov. isolated from Lonar Lake, India.</title>
        <authorList>
            <person name="Joshi A."/>
            <person name="Thite S."/>
            <person name="Lodha T."/>
        </authorList>
    </citation>
    <scope>NUCLEOTIDE SEQUENCE</scope>
    <source>
        <strain evidence="5">MEB205</strain>
    </source>
</reference>
<keyword evidence="1 2" id="KW-0413">Isomerase</keyword>
<dbReference type="GO" id="GO:0016853">
    <property type="term" value="F:isomerase activity"/>
    <property type="evidence" value="ECO:0007669"/>
    <property type="project" value="UniProtKB-KW"/>
</dbReference>
<evidence type="ECO:0000256" key="2">
    <source>
        <dbReference type="PIRNR" id="PIRNR006241"/>
    </source>
</evidence>
<evidence type="ECO:0000313" key="5">
    <source>
        <dbReference type="EMBL" id="MCL7749762.1"/>
    </source>
</evidence>
<sequence>MKLSVCFDAVFFRGDPVESIKAVKEAGCNSVEFWHWRDKDIESIKKTVNELQMEIVAIMTDKVSLTDPKFRDEYVKKCSETIQVAKDLGSNLVITTVGDEILGVPRDIQHQSIVDGLKQCAPMFEEAGITLIIEPLNVKVDLYHKDYYLWSSEEAFQIIEEVGSPNVKVLYDVYHQQISEGNLINTITKNIDKIGHIHGAGHPGRNEITSGEINYKAVIDAIKGTSYQGYFGLEYTPTSKDLSEAIRTAERFLS</sequence>
<feature type="active site" description="Proton donor/acceptor" evidence="3">
    <location>
        <position position="234"/>
    </location>
</feature>
<dbReference type="InterPro" id="IPR026040">
    <property type="entry name" value="HyI-like"/>
</dbReference>
<evidence type="ECO:0000313" key="6">
    <source>
        <dbReference type="Proteomes" id="UP001139150"/>
    </source>
</evidence>
<evidence type="ECO:0000256" key="3">
    <source>
        <dbReference type="PIRSR" id="PIRSR006241-50"/>
    </source>
</evidence>
<comment type="similarity">
    <text evidence="2">Belongs to the hyi family.</text>
</comment>
<dbReference type="PIRSF" id="PIRSF006241">
    <property type="entry name" value="HyI"/>
    <property type="match status" value="1"/>
</dbReference>
<dbReference type="Gene3D" id="3.20.20.150">
    <property type="entry name" value="Divalent-metal-dependent TIM barrel enzymes"/>
    <property type="match status" value="1"/>
</dbReference>
<proteinExistence type="inferred from homology"/>
<name>A0A9X2CXA0_9BACI</name>
<dbReference type="PANTHER" id="PTHR43489:SF3">
    <property type="entry name" value="XYLOSE ISOMERASE DOMAIN PROTEIN TIM BARREL"/>
    <property type="match status" value="1"/>
</dbReference>
<dbReference type="PANTHER" id="PTHR43489">
    <property type="entry name" value="ISOMERASE"/>
    <property type="match status" value="1"/>
</dbReference>
<dbReference type="AlphaFoldDB" id="A0A9X2CXA0"/>
<dbReference type="Pfam" id="PF01261">
    <property type="entry name" value="AP_endonuc_2"/>
    <property type="match status" value="1"/>
</dbReference>
<accession>A0A9X2CXA0</accession>
<dbReference type="InterPro" id="IPR013022">
    <property type="entry name" value="Xyl_isomerase-like_TIM-brl"/>
</dbReference>
<gene>
    <name evidence="5" type="ORF">MF646_21845</name>
</gene>
<evidence type="ECO:0000259" key="4">
    <source>
        <dbReference type="Pfam" id="PF01261"/>
    </source>
</evidence>
<dbReference type="Proteomes" id="UP001139150">
    <property type="component" value="Unassembled WGS sequence"/>
</dbReference>
<dbReference type="EMBL" id="JAKRYL010000039">
    <property type="protein sequence ID" value="MCL7749762.1"/>
    <property type="molecule type" value="Genomic_DNA"/>
</dbReference>
<dbReference type="InterPro" id="IPR050417">
    <property type="entry name" value="Sugar_Epim/Isomerase"/>
</dbReference>
<protein>
    <submittedName>
        <fullName evidence="5">TIM barrel protein</fullName>
    </submittedName>
</protein>
<dbReference type="InterPro" id="IPR036237">
    <property type="entry name" value="Xyl_isomerase-like_sf"/>
</dbReference>
<evidence type="ECO:0000256" key="1">
    <source>
        <dbReference type="ARBA" id="ARBA00023235"/>
    </source>
</evidence>
<feature type="domain" description="Xylose isomerase-like TIM barrel" evidence="4">
    <location>
        <begin position="20"/>
        <end position="247"/>
    </location>
</feature>
<comment type="caution">
    <text evidence="5">The sequence shown here is derived from an EMBL/GenBank/DDBJ whole genome shotgun (WGS) entry which is preliminary data.</text>
</comment>
<keyword evidence="6" id="KW-1185">Reference proteome</keyword>
<feature type="active site" description="Proton donor/acceptor" evidence="3">
    <location>
        <position position="134"/>
    </location>
</feature>
<organism evidence="5 6">
    <name type="scientific">Halalkalibacter alkaliphilus</name>
    <dbReference type="NCBI Taxonomy" id="2917993"/>
    <lineage>
        <taxon>Bacteria</taxon>
        <taxon>Bacillati</taxon>
        <taxon>Bacillota</taxon>
        <taxon>Bacilli</taxon>
        <taxon>Bacillales</taxon>
        <taxon>Bacillaceae</taxon>
        <taxon>Halalkalibacter</taxon>
    </lineage>
</organism>